<feature type="domain" description="Signal transduction histidine kinase subgroup 3 dimerisation and phosphoacceptor" evidence="5">
    <location>
        <begin position="184"/>
        <end position="250"/>
    </location>
</feature>
<dbReference type="Pfam" id="PF07730">
    <property type="entry name" value="HisKA_3"/>
    <property type="match status" value="1"/>
</dbReference>
<organism evidence="6 7">
    <name type="scientific">Streptomyces caeni</name>
    <dbReference type="NCBI Taxonomy" id="2307231"/>
    <lineage>
        <taxon>Bacteria</taxon>
        <taxon>Bacillati</taxon>
        <taxon>Actinomycetota</taxon>
        <taxon>Actinomycetes</taxon>
        <taxon>Kitasatosporales</taxon>
        <taxon>Streptomycetaceae</taxon>
        <taxon>Streptomyces</taxon>
    </lineage>
</organism>
<reference evidence="7" key="1">
    <citation type="journal article" date="2019" name="Int. J. Syst. Evol. Microbiol.">
        <title>The Global Catalogue of Microorganisms (GCM) 10K type strain sequencing project: providing services to taxonomists for standard genome sequencing and annotation.</title>
        <authorList>
            <consortium name="The Broad Institute Genomics Platform"/>
            <consortium name="The Broad Institute Genome Sequencing Center for Infectious Disease"/>
            <person name="Wu L."/>
            <person name="Ma J."/>
        </authorList>
    </citation>
    <scope>NUCLEOTIDE SEQUENCE [LARGE SCALE GENOMIC DNA]</scope>
    <source>
        <strain evidence="7">CGMCC 1.12470</strain>
    </source>
</reference>
<keyword evidence="3" id="KW-0902">Two-component regulatory system</keyword>
<keyword evidence="4" id="KW-1133">Transmembrane helix</keyword>
<dbReference type="EMBL" id="JBHUDX010000013">
    <property type="protein sequence ID" value="MFD1657789.1"/>
    <property type="molecule type" value="Genomic_DNA"/>
</dbReference>
<keyword evidence="2 6" id="KW-0418">Kinase</keyword>
<gene>
    <name evidence="6" type="ORF">ACFSL4_06030</name>
</gene>
<dbReference type="InterPro" id="IPR050482">
    <property type="entry name" value="Sensor_HK_TwoCompSys"/>
</dbReference>
<feature type="transmembrane region" description="Helical" evidence="4">
    <location>
        <begin position="76"/>
        <end position="97"/>
    </location>
</feature>
<dbReference type="PANTHER" id="PTHR24421">
    <property type="entry name" value="NITRATE/NITRITE SENSOR PROTEIN NARX-RELATED"/>
    <property type="match status" value="1"/>
</dbReference>
<dbReference type="Gene3D" id="1.20.5.1930">
    <property type="match status" value="1"/>
</dbReference>
<proteinExistence type="predicted"/>
<evidence type="ECO:0000256" key="1">
    <source>
        <dbReference type="ARBA" id="ARBA00022679"/>
    </source>
</evidence>
<name>A0ABW4IM78_9ACTN</name>
<keyword evidence="4" id="KW-0812">Transmembrane</keyword>
<dbReference type="RefSeq" id="WP_381079288.1">
    <property type="nucleotide sequence ID" value="NZ_JBHUDX010000013.1"/>
</dbReference>
<evidence type="ECO:0000256" key="3">
    <source>
        <dbReference type="ARBA" id="ARBA00023012"/>
    </source>
</evidence>
<keyword evidence="7" id="KW-1185">Reference proteome</keyword>
<accession>A0ABW4IM78</accession>
<dbReference type="InterPro" id="IPR011712">
    <property type="entry name" value="Sig_transdc_His_kin_sub3_dim/P"/>
</dbReference>
<feature type="transmembrane region" description="Helical" evidence="4">
    <location>
        <begin position="103"/>
        <end position="121"/>
    </location>
</feature>
<comment type="caution">
    <text evidence="6">The sequence shown here is derived from an EMBL/GenBank/DDBJ whole genome shotgun (WGS) entry which is preliminary data.</text>
</comment>
<dbReference type="GO" id="GO:0016301">
    <property type="term" value="F:kinase activity"/>
    <property type="evidence" value="ECO:0007669"/>
    <property type="project" value="UniProtKB-KW"/>
</dbReference>
<feature type="transmembrane region" description="Helical" evidence="4">
    <location>
        <begin position="46"/>
        <end position="64"/>
    </location>
</feature>
<dbReference type="InterPro" id="IPR036890">
    <property type="entry name" value="HATPase_C_sf"/>
</dbReference>
<evidence type="ECO:0000256" key="4">
    <source>
        <dbReference type="SAM" id="Phobius"/>
    </source>
</evidence>
<evidence type="ECO:0000259" key="5">
    <source>
        <dbReference type="Pfam" id="PF07730"/>
    </source>
</evidence>
<evidence type="ECO:0000313" key="7">
    <source>
        <dbReference type="Proteomes" id="UP001597261"/>
    </source>
</evidence>
<dbReference type="Proteomes" id="UP001597261">
    <property type="component" value="Unassembled WGS sequence"/>
</dbReference>
<keyword evidence="1" id="KW-0808">Transferase</keyword>
<protein>
    <submittedName>
        <fullName evidence="6">Sensor histidine kinase</fullName>
    </submittedName>
</protein>
<sequence>MSPPRHSSGLPAPRLARTILIAALLGYALFTTTTVLSTGVSPTAKTAGVLLLLAVLALQFVHSAPGGSRALLPQKCLTLGIQTLLTYLPLVVFHAPWGTVSGYLAGSVLLLLPPPVAWPLYGITGLSMLTPPVLEGRPLIDGIHLAETSLLTGLVVYGLTRLTELITQLHAARGELARQAVATERQRFARDLHDLLGFSLSAITLKSELIHRLIPAHPARAMKEINEVLSIAGQSLADVRKVASGFRDMSLQQEIKTARSMLDAAGIDVRTEVRLGALSLQVDTALATTLREAVTNLLRHSDASRCSIRAVQQEGLVRLVVENDGVDPAYHDPSPHGGSGLGNLHARMTAVGGRLESGPGTDGTFRVLAEVPAKKPQETTAEVRQIMFPPNGSAA</sequence>
<dbReference type="Gene3D" id="3.30.565.10">
    <property type="entry name" value="Histidine kinase-like ATPase, C-terminal domain"/>
    <property type="match status" value="1"/>
</dbReference>
<keyword evidence="4" id="KW-0472">Membrane</keyword>
<evidence type="ECO:0000256" key="2">
    <source>
        <dbReference type="ARBA" id="ARBA00022777"/>
    </source>
</evidence>
<dbReference type="PANTHER" id="PTHR24421:SF63">
    <property type="entry name" value="SENSOR HISTIDINE KINASE DESK"/>
    <property type="match status" value="1"/>
</dbReference>
<feature type="transmembrane region" description="Helical" evidence="4">
    <location>
        <begin position="20"/>
        <end position="40"/>
    </location>
</feature>
<dbReference type="CDD" id="cd16917">
    <property type="entry name" value="HATPase_UhpB-NarQ-NarX-like"/>
    <property type="match status" value="1"/>
</dbReference>
<evidence type="ECO:0000313" key="6">
    <source>
        <dbReference type="EMBL" id="MFD1657789.1"/>
    </source>
</evidence>
<dbReference type="SUPFAM" id="SSF55874">
    <property type="entry name" value="ATPase domain of HSP90 chaperone/DNA topoisomerase II/histidine kinase"/>
    <property type="match status" value="1"/>
</dbReference>